<comment type="similarity">
    <text evidence="1 5">Belongs to the beta-class carbonic anhydrase family.</text>
</comment>
<evidence type="ECO:0000256" key="1">
    <source>
        <dbReference type="ARBA" id="ARBA00006217"/>
    </source>
</evidence>
<comment type="catalytic activity">
    <reaction evidence="5">
        <text>hydrogencarbonate + H(+) = CO2 + H2O</text>
        <dbReference type="Rhea" id="RHEA:10748"/>
        <dbReference type="ChEBI" id="CHEBI:15377"/>
        <dbReference type="ChEBI" id="CHEBI:15378"/>
        <dbReference type="ChEBI" id="CHEBI:16526"/>
        <dbReference type="ChEBI" id="CHEBI:17544"/>
        <dbReference type="EC" id="4.2.1.1"/>
    </reaction>
</comment>
<sequence>MSTPFESDVLKANAKYASTYKHSGLECPPLKKAVLITCMDCRLDPKSAYGFDLGEVTTIRNAGASGRDAARSVLLTTHVLGVEEVLLIKHTRCGLLGVPSEVVQDIMKKNLGLAESKDVDNFEVLTFHDLEASTREEVEYLRNHPFWRSHIRVTGWIHDTDTGILKKVVE</sequence>
<gene>
    <name evidence="6" type="ORF">THAR02_02782</name>
</gene>
<organism evidence="6 7">
    <name type="scientific">Trichoderma harzianum</name>
    <name type="common">Hypocrea lixii</name>
    <dbReference type="NCBI Taxonomy" id="5544"/>
    <lineage>
        <taxon>Eukaryota</taxon>
        <taxon>Fungi</taxon>
        <taxon>Dikarya</taxon>
        <taxon>Ascomycota</taxon>
        <taxon>Pezizomycotina</taxon>
        <taxon>Sordariomycetes</taxon>
        <taxon>Hypocreomycetidae</taxon>
        <taxon>Hypocreales</taxon>
        <taxon>Hypocreaceae</taxon>
        <taxon>Trichoderma</taxon>
    </lineage>
</organism>
<dbReference type="OrthoDB" id="10248475at2759"/>
<feature type="binding site" evidence="4">
    <location>
        <position position="93"/>
    </location>
    <ligand>
        <name>Zn(2+)</name>
        <dbReference type="ChEBI" id="CHEBI:29105"/>
    </ligand>
</feature>
<dbReference type="EMBL" id="JOKZ01000058">
    <property type="protein sequence ID" value="KKP05123.1"/>
    <property type="molecule type" value="Genomic_DNA"/>
</dbReference>
<dbReference type="InterPro" id="IPR001765">
    <property type="entry name" value="Carbonic_anhydrase"/>
</dbReference>
<keyword evidence="5" id="KW-0456">Lyase</keyword>
<comment type="function">
    <text evidence="5">Reversible hydration of carbon dioxide.</text>
</comment>
<accession>A0A0F9XYU0</accession>
<dbReference type="Gene3D" id="3.40.1050.10">
    <property type="entry name" value="Carbonic anhydrase"/>
    <property type="match status" value="1"/>
</dbReference>
<dbReference type="Proteomes" id="UP000034112">
    <property type="component" value="Unassembled WGS sequence"/>
</dbReference>
<dbReference type="OMA" id="HTRCGLL"/>
<dbReference type="EC" id="4.2.1.1" evidence="5"/>
<name>A0A0F9XYU0_TRIHA</name>
<feature type="binding site" evidence="4">
    <location>
        <position position="38"/>
    </location>
    <ligand>
        <name>Zn(2+)</name>
        <dbReference type="ChEBI" id="CHEBI:29105"/>
    </ligand>
</feature>
<comment type="caution">
    <text evidence="6">The sequence shown here is derived from an EMBL/GenBank/DDBJ whole genome shotgun (WGS) entry which is preliminary data.</text>
</comment>
<feature type="binding site" evidence="4">
    <location>
        <position position="90"/>
    </location>
    <ligand>
        <name>Zn(2+)</name>
        <dbReference type="ChEBI" id="CHEBI:29105"/>
    </ligand>
</feature>
<dbReference type="CDD" id="cd03379">
    <property type="entry name" value="beta_CA_cladeD"/>
    <property type="match status" value="1"/>
</dbReference>
<dbReference type="GO" id="GO:0004089">
    <property type="term" value="F:carbonate dehydratase activity"/>
    <property type="evidence" value="ECO:0007669"/>
    <property type="project" value="UniProtKB-UniRule"/>
</dbReference>
<evidence type="ECO:0000313" key="6">
    <source>
        <dbReference type="EMBL" id="KKP05123.1"/>
    </source>
</evidence>
<dbReference type="PANTHER" id="PTHR43175:SF3">
    <property type="entry name" value="CARBON DISULFIDE HYDROLASE"/>
    <property type="match status" value="1"/>
</dbReference>
<evidence type="ECO:0000256" key="3">
    <source>
        <dbReference type="ARBA" id="ARBA00022833"/>
    </source>
</evidence>
<keyword evidence="2 4" id="KW-0479">Metal-binding</keyword>
<dbReference type="SMART" id="SM00947">
    <property type="entry name" value="Pro_CA"/>
    <property type="match status" value="1"/>
</dbReference>
<evidence type="ECO:0000256" key="2">
    <source>
        <dbReference type="ARBA" id="ARBA00022723"/>
    </source>
</evidence>
<protein>
    <recommendedName>
        <fullName evidence="5">Carbonic anhydrase</fullName>
        <ecNumber evidence="5">4.2.1.1</ecNumber>
    </recommendedName>
    <alternativeName>
        <fullName evidence="5">Carbonate dehydratase</fullName>
    </alternativeName>
</protein>
<evidence type="ECO:0000313" key="7">
    <source>
        <dbReference type="Proteomes" id="UP000034112"/>
    </source>
</evidence>
<proteinExistence type="inferred from homology"/>
<evidence type="ECO:0000256" key="5">
    <source>
        <dbReference type="RuleBase" id="RU003956"/>
    </source>
</evidence>
<dbReference type="PANTHER" id="PTHR43175">
    <property type="entry name" value="CARBONIC ANHYDRASE"/>
    <property type="match status" value="1"/>
</dbReference>
<dbReference type="Pfam" id="PF00484">
    <property type="entry name" value="Pro_CA"/>
    <property type="match status" value="1"/>
</dbReference>
<dbReference type="AlphaFoldDB" id="A0A0F9XYU0"/>
<reference evidence="7" key="1">
    <citation type="journal article" date="2015" name="Genome Announc.">
        <title>Draft whole-genome sequence of the biocontrol agent Trichoderma harzianum T6776.</title>
        <authorList>
            <person name="Baroncelli R."/>
            <person name="Piaggeschi G."/>
            <person name="Fiorini L."/>
            <person name="Bertolini E."/>
            <person name="Zapparata A."/>
            <person name="Pe M.E."/>
            <person name="Sarrocco S."/>
            <person name="Vannacci G."/>
        </authorList>
    </citation>
    <scope>NUCLEOTIDE SEQUENCE [LARGE SCALE GENOMIC DNA]</scope>
    <source>
        <strain evidence="7">T6776</strain>
    </source>
</reference>
<evidence type="ECO:0000256" key="4">
    <source>
        <dbReference type="PIRSR" id="PIRSR601765-1"/>
    </source>
</evidence>
<comment type="cofactor">
    <cofactor evidence="4">
        <name>Zn(2+)</name>
        <dbReference type="ChEBI" id="CHEBI:29105"/>
    </cofactor>
    <text evidence="4">Binds 1 zinc ion per subunit.</text>
</comment>
<feature type="binding site" evidence="4">
    <location>
        <position position="40"/>
    </location>
    <ligand>
        <name>Zn(2+)</name>
        <dbReference type="ChEBI" id="CHEBI:29105"/>
    </ligand>
</feature>
<keyword evidence="3 4" id="KW-0862">Zinc</keyword>
<dbReference type="SUPFAM" id="SSF53056">
    <property type="entry name" value="beta-carbonic anhydrase, cab"/>
    <property type="match status" value="1"/>
</dbReference>
<dbReference type="GO" id="GO:0008270">
    <property type="term" value="F:zinc ion binding"/>
    <property type="evidence" value="ECO:0007669"/>
    <property type="project" value="UniProtKB-UniRule"/>
</dbReference>
<dbReference type="InterPro" id="IPR036874">
    <property type="entry name" value="Carbonic_anhydrase_sf"/>
</dbReference>